<organism evidence="2 3">
    <name type="scientific">Ensete ventricosum</name>
    <name type="common">Abyssinian banana</name>
    <name type="synonym">Musa ensete</name>
    <dbReference type="NCBI Taxonomy" id="4639"/>
    <lineage>
        <taxon>Eukaryota</taxon>
        <taxon>Viridiplantae</taxon>
        <taxon>Streptophyta</taxon>
        <taxon>Embryophyta</taxon>
        <taxon>Tracheophyta</taxon>
        <taxon>Spermatophyta</taxon>
        <taxon>Magnoliopsida</taxon>
        <taxon>Liliopsida</taxon>
        <taxon>Zingiberales</taxon>
        <taxon>Musaceae</taxon>
        <taxon>Ensete</taxon>
    </lineage>
</organism>
<feature type="region of interest" description="Disordered" evidence="1">
    <location>
        <begin position="33"/>
        <end position="58"/>
    </location>
</feature>
<comment type="caution">
    <text evidence="2">The sequence shown here is derived from an EMBL/GenBank/DDBJ whole genome shotgun (WGS) entry which is preliminary data.</text>
</comment>
<evidence type="ECO:0000313" key="2">
    <source>
        <dbReference type="EMBL" id="KAJ8476048.1"/>
    </source>
</evidence>
<reference evidence="2 3" key="1">
    <citation type="submission" date="2022-12" db="EMBL/GenBank/DDBJ databases">
        <title>Chromosome-scale assembly of the Ensete ventricosum genome.</title>
        <authorList>
            <person name="Dussert Y."/>
            <person name="Stocks J."/>
            <person name="Wendawek A."/>
            <person name="Woldeyes F."/>
            <person name="Nichols R.A."/>
            <person name="Borrell J.S."/>
        </authorList>
    </citation>
    <scope>NUCLEOTIDE SEQUENCE [LARGE SCALE GENOMIC DNA]</scope>
    <source>
        <strain evidence="3">cv. Maze</strain>
        <tissue evidence="2">Seeds</tissue>
    </source>
</reference>
<gene>
    <name evidence="2" type="ORF">OPV22_019775</name>
</gene>
<evidence type="ECO:0000313" key="3">
    <source>
        <dbReference type="Proteomes" id="UP001222027"/>
    </source>
</evidence>
<dbReference type="AlphaFoldDB" id="A0AAV8QIN3"/>
<sequence length="134" mass="15127">MLFVIVEKDGEGRPQRRWRAYAGVTLYFNHRGGADASDRSHRCQGDLRSTDDEPTVESLQLCHPRPNIVVEERLVYVVASPRRKPGLKGRGEHRLGKGRRSLVNSCCLVRVSWSPSVCHHPVDVPVPFQVHPPT</sequence>
<name>A0AAV8QIN3_ENSVE</name>
<accession>A0AAV8QIN3</accession>
<proteinExistence type="predicted"/>
<dbReference type="EMBL" id="JAQQAF010000006">
    <property type="protein sequence ID" value="KAJ8476048.1"/>
    <property type="molecule type" value="Genomic_DNA"/>
</dbReference>
<evidence type="ECO:0000256" key="1">
    <source>
        <dbReference type="SAM" id="MobiDB-lite"/>
    </source>
</evidence>
<protein>
    <submittedName>
        <fullName evidence="2">Uncharacterized protein</fullName>
    </submittedName>
</protein>
<keyword evidence="3" id="KW-1185">Reference proteome</keyword>
<feature type="compositionally biased region" description="Basic and acidic residues" evidence="1">
    <location>
        <begin position="33"/>
        <end position="51"/>
    </location>
</feature>
<dbReference type="Proteomes" id="UP001222027">
    <property type="component" value="Unassembled WGS sequence"/>
</dbReference>